<gene>
    <name evidence="1" type="primary">AVEN_127495_1</name>
    <name evidence="1" type="ORF">TNCT_195931</name>
</gene>
<evidence type="ECO:0000313" key="1">
    <source>
        <dbReference type="EMBL" id="GFR22100.1"/>
    </source>
</evidence>
<dbReference type="EMBL" id="BMAO01008254">
    <property type="protein sequence ID" value="GFR22100.1"/>
    <property type="molecule type" value="Genomic_DNA"/>
</dbReference>
<dbReference type="Proteomes" id="UP000887116">
    <property type="component" value="Unassembled WGS sequence"/>
</dbReference>
<accession>A0A8X6HH73</accession>
<protein>
    <submittedName>
        <fullName evidence="1">Integrase_H2C2 domain-containing protein</fullName>
    </submittedName>
</protein>
<dbReference type="PANTHER" id="PTHR47331:SF5">
    <property type="entry name" value="RIBONUCLEASE H"/>
    <property type="match status" value="1"/>
</dbReference>
<sequence>MIITNVKADSKDKLPLDRLYDKIEAHLRVLEYLGSKSKVESCHTEDVLKVWQRSSLSGQPDENDQSRVTNLMKFLKAEERLKLARGGLDSINRKEDYHDKARGVADSKFKFKKKASVPTATSFLVTKDHACIFCGKMHESKNYYTARELSVDERISKVKEKKCLKPNNIAKFCKQFVRCFACDQDVISGDIPQVSKGSILKELKRNNIRLSDMGADCPKIDILIGSDNYGKILTGRAIGILDANLNLTNAAEEEIACDQFSSSLTRKENGRYCVGVNFVKCSTKLFADAKMDLRMWTSGPVGEEVRSTLECLNAESTLENIVPVLGIMWDRKDDTLYVESKTVLISKNVSKRVLSLTQAMFDPLGFLAPVLLTAKFLLQEMWSGLGYSIA</sequence>
<dbReference type="InterPro" id="IPR008042">
    <property type="entry name" value="Retrotrans_Pao"/>
</dbReference>
<comment type="caution">
    <text evidence="1">The sequence shown here is derived from an EMBL/GenBank/DDBJ whole genome shotgun (WGS) entry which is preliminary data.</text>
</comment>
<dbReference type="Pfam" id="PF05380">
    <property type="entry name" value="Peptidase_A17"/>
    <property type="match status" value="1"/>
</dbReference>
<proteinExistence type="predicted"/>
<organism evidence="1 2">
    <name type="scientific">Trichonephila clavata</name>
    <name type="common">Joro spider</name>
    <name type="synonym">Nephila clavata</name>
    <dbReference type="NCBI Taxonomy" id="2740835"/>
    <lineage>
        <taxon>Eukaryota</taxon>
        <taxon>Metazoa</taxon>
        <taxon>Ecdysozoa</taxon>
        <taxon>Arthropoda</taxon>
        <taxon>Chelicerata</taxon>
        <taxon>Arachnida</taxon>
        <taxon>Araneae</taxon>
        <taxon>Araneomorphae</taxon>
        <taxon>Entelegynae</taxon>
        <taxon>Araneoidea</taxon>
        <taxon>Nephilidae</taxon>
        <taxon>Trichonephila</taxon>
    </lineage>
</organism>
<reference evidence="1" key="1">
    <citation type="submission" date="2020-07" db="EMBL/GenBank/DDBJ databases">
        <title>Multicomponent nature underlies the extraordinary mechanical properties of spider dragline silk.</title>
        <authorList>
            <person name="Kono N."/>
            <person name="Nakamura H."/>
            <person name="Mori M."/>
            <person name="Yoshida Y."/>
            <person name="Ohtoshi R."/>
            <person name="Malay A.D."/>
            <person name="Moran D.A.P."/>
            <person name="Tomita M."/>
            <person name="Numata K."/>
            <person name="Arakawa K."/>
        </authorList>
    </citation>
    <scope>NUCLEOTIDE SEQUENCE</scope>
</reference>
<dbReference type="PANTHER" id="PTHR47331">
    <property type="entry name" value="PHD-TYPE DOMAIN-CONTAINING PROTEIN"/>
    <property type="match status" value="1"/>
</dbReference>
<dbReference type="OrthoDB" id="416987at2759"/>
<keyword evidence="2" id="KW-1185">Reference proteome</keyword>
<dbReference type="AlphaFoldDB" id="A0A8X6HH73"/>
<name>A0A8X6HH73_TRICU</name>
<evidence type="ECO:0000313" key="2">
    <source>
        <dbReference type="Proteomes" id="UP000887116"/>
    </source>
</evidence>